<dbReference type="PANTHER" id="PTHR14326">
    <property type="entry name" value="TARGETING PROTEIN FOR XKLP2"/>
    <property type="match status" value="1"/>
</dbReference>
<evidence type="ECO:0000313" key="3">
    <source>
        <dbReference type="Proteomes" id="UP001157418"/>
    </source>
</evidence>
<keyword evidence="3" id="KW-1185">Reference proteome</keyword>
<feature type="region of interest" description="Disordered" evidence="1">
    <location>
        <begin position="75"/>
        <end position="196"/>
    </location>
</feature>
<comment type="caution">
    <text evidence="2">The sequence shown here is derived from an EMBL/GenBank/DDBJ whole genome shotgun (WGS) entry which is preliminary data.</text>
</comment>
<gene>
    <name evidence="2" type="ORF">LVIROSA_LOCUS31389</name>
</gene>
<feature type="compositionally biased region" description="Polar residues" evidence="1">
    <location>
        <begin position="181"/>
        <end position="195"/>
    </location>
</feature>
<name>A0AAU9P6L9_9ASTR</name>
<sequence>MDEEMEIMQELLADEDSFSTDIDSEYEFDACQFFDFMRGETESEAEEAESWFRYAHEYPPSPFILKLKMMKAAKAKANQMKSQKTSFRKKTSTSSTSDGGDIDHEAPSKEAKIKGVKHRNHMPQDNSKTKSKSTVNSSKPSGSSFMKPTASHLAKQNKERDTNTHSGGHGRVQKPLVSPGENLTSPPTISSNQTTKRQKLEIGYLRKVAQLKHRTTFMHKIVKKVAEMEGNSNSRCNKTTIPQKPELVTQEKAQKLRSHNKSEAFQQPKTNTLKSQSFNRKVNACDNLILCKQKSAPPMIEEILIQSKNFGNDKSRSPNNLKASNSAKVHPIKEGGFMLNSKQNSHMPPIELFKKLSLKNESDTKVISFVRPPRLNKGLKENVPRYFQQEFRDLKLRYLINRLFENGLKIYMQLMHFCFHILKKKKKTQIAFANCY</sequence>
<dbReference type="GO" id="GO:0005880">
    <property type="term" value="C:nuclear microtubule"/>
    <property type="evidence" value="ECO:0007669"/>
    <property type="project" value="TreeGrafter"/>
</dbReference>
<feature type="compositionally biased region" description="Low complexity" evidence="1">
    <location>
        <begin position="75"/>
        <end position="85"/>
    </location>
</feature>
<protein>
    <recommendedName>
        <fullName evidence="4">TPX2 central domain-containing protein</fullName>
    </recommendedName>
</protein>
<dbReference type="GO" id="GO:0090307">
    <property type="term" value="P:mitotic spindle assembly"/>
    <property type="evidence" value="ECO:0007669"/>
    <property type="project" value="TreeGrafter"/>
</dbReference>
<accession>A0AAU9P6L9</accession>
<dbReference type="GO" id="GO:0008017">
    <property type="term" value="F:microtubule binding"/>
    <property type="evidence" value="ECO:0007669"/>
    <property type="project" value="TreeGrafter"/>
</dbReference>
<dbReference type="GO" id="GO:0005819">
    <property type="term" value="C:spindle"/>
    <property type="evidence" value="ECO:0007669"/>
    <property type="project" value="InterPro"/>
</dbReference>
<dbReference type="AlphaFoldDB" id="A0AAU9P6L9"/>
<evidence type="ECO:0000256" key="1">
    <source>
        <dbReference type="SAM" id="MobiDB-lite"/>
    </source>
</evidence>
<dbReference type="Proteomes" id="UP001157418">
    <property type="component" value="Unassembled WGS sequence"/>
</dbReference>
<reference evidence="2 3" key="1">
    <citation type="submission" date="2022-01" db="EMBL/GenBank/DDBJ databases">
        <authorList>
            <person name="Xiong W."/>
            <person name="Schranz E."/>
        </authorList>
    </citation>
    <scope>NUCLEOTIDE SEQUENCE [LARGE SCALE GENOMIC DNA]</scope>
</reference>
<feature type="compositionally biased region" description="Basic and acidic residues" evidence="1">
    <location>
        <begin position="101"/>
        <end position="113"/>
    </location>
</feature>
<evidence type="ECO:0008006" key="4">
    <source>
        <dbReference type="Google" id="ProtNLM"/>
    </source>
</evidence>
<evidence type="ECO:0000313" key="2">
    <source>
        <dbReference type="EMBL" id="CAH1445637.1"/>
    </source>
</evidence>
<dbReference type="GO" id="GO:0030295">
    <property type="term" value="F:protein kinase activator activity"/>
    <property type="evidence" value="ECO:0007669"/>
    <property type="project" value="TreeGrafter"/>
</dbReference>
<feature type="compositionally biased region" description="Low complexity" evidence="1">
    <location>
        <begin position="132"/>
        <end position="144"/>
    </location>
</feature>
<dbReference type="GO" id="GO:0060236">
    <property type="term" value="P:regulation of mitotic spindle organization"/>
    <property type="evidence" value="ECO:0007669"/>
    <property type="project" value="InterPro"/>
</dbReference>
<dbReference type="EMBL" id="CAKMRJ010005523">
    <property type="protein sequence ID" value="CAH1445637.1"/>
    <property type="molecule type" value="Genomic_DNA"/>
</dbReference>
<organism evidence="2 3">
    <name type="scientific">Lactuca virosa</name>
    <dbReference type="NCBI Taxonomy" id="75947"/>
    <lineage>
        <taxon>Eukaryota</taxon>
        <taxon>Viridiplantae</taxon>
        <taxon>Streptophyta</taxon>
        <taxon>Embryophyta</taxon>
        <taxon>Tracheophyta</taxon>
        <taxon>Spermatophyta</taxon>
        <taxon>Magnoliopsida</taxon>
        <taxon>eudicotyledons</taxon>
        <taxon>Gunneridae</taxon>
        <taxon>Pentapetalae</taxon>
        <taxon>asterids</taxon>
        <taxon>campanulids</taxon>
        <taxon>Asterales</taxon>
        <taxon>Asteraceae</taxon>
        <taxon>Cichorioideae</taxon>
        <taxon>Cichorieae</taxon>
        <taxon>Lactucinae</taxon>
        <taxon>Lactuca</taxon>
    </lineage>
</organism>
<proteinExistence type="predicted"/>
<dbReference type="PANTHER" id="PTHR14326:SF15">
    <property type="entry name" value="OS06G0130200 PROTEIN"/>
    <property type="match status" value="1"/>
</dbReference>
<dbReference type="InterPro" id="IPR009675">
    <property type="entry name" value="TPX2_fam"/>
</dbReference>